<dbReference type="SUPFAM" id="SSF57701">
    <property type="entry name" value="Zn2/Cys6 DNA-binding domain"/>
    <property type="match status" value="1"/>
</dbReference>
<feature type="region of interest" description="Disordered" evidence="7">
    <location>
        <begin position="1"/>
        <end position="24"/>
    </location>
</feature>
<dbReference type="GO" id="GO:0000981">
    <property type="term" value="F:DNA-binding transcription factor activity, RNA polymerase II-specific"/>
    <property type="evidence" value="ECO:0007669"/>
    <property type="project" value="InterPro"/>
</dbReference>
<dbReference type="STRING" id="454130.A0A0U5GGP2"/>
<keyword evidence="4" id="KW-0238">DNA-binding</keyword>
<keyword evidence="1" id="KW-0479">Metal-binding</keyword>
<evidence type="ECO:0000313" key="10">
    <source>
        <dbReference type="Proteomes" id="UP000054771"/>
    </source>
</evidence>
<dbReference type="Pfam" id="PF00172">
    <property type="entry name" value="Zn_clus"/>
    <property type="match status" value="1"/>
</dbReference>
<dbReference type="PANTHER" id="PTHR36206">
    <property type="entry name" value="ASPERCRYPTIN BIOSYNTHESIS CLUSTER-SPECIFIC TRANSCRIPTION REGULATOR ATNN-RELATED"/>
    <property type="match status" value="1"/>
</dbReference>
<dbReference type="Gene3D" id="4.10.240.10">
    <property type="entry name" value="Zn(2)-C6 fungal-type DNA-binding domain"/>
    <property type="match status" value="1"/>
</dbReference>
<evidence type="ECO:0000256" key="4">
    <source>
        <dbReference type="ARBA" id="ARBA00023125"/>
    </source>
</evidence>
<reference evidence="10" key="1">
    <citation type="journal article" date="2016" name="Genome Announc.">
        <title>Draft genome sequences of fungus Aspergillus calidoustus.</title>
        <authorList>
            <person name="Horn F."/>
            <person name="Linde J."/>
            <person name="Mattern D.J."/>
            <person name="Walther G."/>
            <person name="Guthke R."/>
            <person name="Scherlach K."/>
            <person name="Martin K."/>
            <person name="Brakhage A.A."/>
            <person name="Petzke L."/>
            <person name="Valiante V."/>
        </authorList>
    </citation>
    <scope>NUCLEOTIDE SEQUENCE [LARGE SCALE GENOMIC DNA]</scope>
    <source>
        <strain evidence="10">SF006504</strain>
    </source>
</reference>
<evidence type="ECO:0000256" key="1">
    <source>
        <dbReference type="ARBA" id="ARBA00022723"/>
    </source>
</evidence>
<dbReference type="EMBL" id="CDMC01000019">
    <property type="protein sequence ID" value="CEL10551.1"/>
    <property type="molecule type" value="Genomic_DNA"/>
</dbReference>
<keyword evidence="5" id="KW-0804">Transcription</keyword>
<proteinExistence type="predicted"/>
<dbReference type="SMART" id="SM00066">
    <property type="entry name" value="GAL4"/>
    <property type="match status" value="1"/>
</dbReference>
<keyword evidence="10" id="KW-1185">Reference proteome</keyword>
<evidence type="ECO:0000256" key="7">
    <source>
        <dbReference type="SAM" id="MobiDB-lite"/>
    </source>
</evidence>
<protein>
    <recommendedName>
        <fullName evidence="8">Zn(2)-C6 fungal-type domain-containing protein</fullName>
    </recommendedName>
</protein>
<dbReference type="OrthoDB" id="2593732at2759"/>
<dbReference type="GO" id="GO:0008270">
    <property type="term" value="F:zinc ion binding"/>
    <property type="evidence" value="ECO:0007669"/>
    <property type="project" value="InterPro"/>
</dbReference>
<evidence type="ECO:0000256" key="6">
    <source>
        <dbReference type="ARBA" id="ARBA00023242"/>
    </source>
</evidence>
<keyword evidence="2" id="KW-0862">Zinc</keyword>
<evidence type="ECO:0000259" key="8">
    <source>
        <dbReference type="PROSITE" id="PS50048"/>
    </source>
</evidence>
<name>A0A0U5GGP2_ASPCI</name>
<dbReference type="InterPro" id="IPR001138">
    <property type="entry name" value="Zn2Cys6_DnaBD"/>
</dbReference>
<dbReference type="GO" id="GO:0003677">
    <property type="term" value="F:DNA binding"/>
    <property type="evidence" value="ECO:0007669"/>
    <property type="project" value="UniProtKB-KW"/>
</dbReference>
<keyword evidence="3" id="KW-0805">Transcription regulation</keyword>
<evidence type="ECO:0000256" key="5">
    <source>
        <dbReference type="ARBA" id="ARBA00023163"/>
    </source>
</evidence>
<dbReference type="AlphaFoldDB" id="A0A0U5GGP2"/>
<dbReference type="CDD" id="cd00067">
    <property type="entry name" value="GAL4"/>
    <property type="match status" value="1"/>
</dbReference>
<dbReference type="InterPro" id="IPR052360">
    <property type="entry name" value="Transcr_Regulatory_Proteins"/>
</dbReference>
<dbReference type="PROSITE" id="PS00463">
    <property type="entry name" value="ZN2_CY6_FUNGAL_1"/>
    <property type="match status" value="1"/>
</dbReference>
<dbReference type="Proteomes" id="UP000054771">
    <property type="component" value="Unassembled WGS sequence"/>
</dbReference>
<dbReference type="InterPro" id="IPR036864">
    <property type="entry name" value="Zn2-C6_fun-type_DNA-bd_sf"/>
</dbReference>
<dbReference type="PROSITE" id="PS50048">
    <property type="entry name" value="ZN2_CY6_FUNGAL_2"/>
    <property type="match status" value="1"/>
</dbReference>
<dbReference type="PANTHER" id="PTHR36206:SF12">
    <property type="entry name" value="ASPERCRYPTIN BIOSYNTHESIS CLUSTER-SPECIFIC TRANSCRIPTION REGULATOR ATNN-RELATED"/>
    <property type="match status" value="1"/>
</dbReference>
<dbReference type="OMA" id="AFKCRDW"/>
<evidence type="ECO:0000313" key="9">
    <source>
        <dbReference type="EMBL" id="CEL10551.1"/>
    </source>
</evidence>
<evidence type="ECO:0000256" key="2">
    <source>
        <dbReference type="ARBA" id="ARBA00022833"/>
    </source>
</evidence>
<accession>A0A0U5GGP2</accession>
<feature type="domain" description="Zn(2)-C6 fungal-type" evidence="8">
    <location>
        <begin position="26"/>
        <end position="56"/>
    </location>
</feature>
<keyword evidence="6" id="KW-0539">Nucleus</keyword>
<sequence>MNQSPQNDQAEKERKMRASRPKVRTGCATCKSRHKKCDEGRPSCLMCIRVGRACEYRETVDRRRRHAGGVGLGGQMAGATPAANYHHRSGLIILAPAVPAAAGQSSLDLEERQYLDFFRKATAAQCAGYFYDEFWQRLVHQVSEEQPAVRHAVIALGSLNYRFLQLRSGASNRALQGTFTLQQCNKSIVCLRQILQASHLGRQSTEVALITCILLVSTLLFQEDAQWASHHLQAGLKLLKEYTSHNPHQSSVSIAIERAFAGVHLSWLAFSTPEVIADNSFPSPIPRRFPEISNDISTANDFVVSLARLVLLGSPRVASEADTLFSELGAWRKQTKASTIAFQQRSQRDRDALVLLKLWSEVLYVILSVETQSSPEPREIRYDAFLAHFQHSIELAKRLLTTTSRLEPVPTFSVNLGVIAPLFFCGFKCRDWLVRQEALLLLRRWRRQEGIWSSDATARLLTRVIGIETGAFGPEDIIPMAARIESVHAEITGSNSGLCLWYRRAGDENWMTDKLDQ</sequence>
<evidence type="ECO:0000256" key="3">
    <source>
        <dbReference type="ARBA" id="ARBA00023015"/>
    </source>
</evidence>
<gene>
    <name evidence="9" type="ORF">ASPCAL13668</name>
</gene>
<organism evidence="9 10">
    <name type="scientific">Aspergillus calidoustus</name>
    <dbReference type="NCBI Taxonomy" id="454130"/>
    <lineage>
        <taxon>Eukaryota</taxon>
        <taxon>Fungi</taxon>
        <taxon>Dikarya</taxon>
        <taxon>Ascomycota</taxon>
        <taxon>Pezizomycotina</taxon>
        <taxon>Eurotiomycetes</taxon>
        <taxon>Eurotiomycetidae</taxon>
        <taxon>Eurotiales</taxon>
        <taxon>Aspergillaceae</taxon>
        <taxon>Aspergillus</taxon>
        <taxon>Aspergillus subgen. Nidulantes</taxon>
    </lineage>
</organism>